<feature type="region of interest" description="Disordered" evidence="1">
    <location>
        <begin position="343"/>
        <end position="372"/>
    </location>
</feature>
<reference evidence="6 7" key="1">
    <citation type="journal article" date="2018" name="Int. J. Food Microbiol.">
        <title>Growth of Carnobacterium spp. isolated from chilled vacuum-packaged meat under relevant acidic conditions.</title>
        <authorList>
            <person name="Zhang P."/>
            <person name="Badoni M."/>
            <person name="Ganzle M."/>
            <person name="Yang X."/>
        </authorList>
    </citation>
    <scope>NUCLEOTIDE SEQUENCE [LARGE SCALE GENOMIC DNA]</scope>
    <source>
        <strain evidence="6 7">B2</strain>
    </source>
</reference>
<feature type="domain" description="WxL Interacting Protein peptidoglycan binding" evidence="4">
    <location>
        <begin position="34"/>
        <end position="153"/>
    </location>
</feature>
<comment type="caution">
    <text evidence="6">The sequence shown here is derived from an EMBL/GenBank/DDBJ whole genome shotgun (WGS) entry which is preliminary data.</text>
</comment>
<dbReference type="AlphaFoldDB" id="A0A7Z8CYK2"/>
<keyword evidence="2" id="KW-0812">Transmembrane</keyword>
<dbReference type="InterPro" id="IPR021759">
    <property type="entry name" value="WxLIP_HBD"/>
</dbReference>
<dbReference type="EMBL" id="NRPP01000011">
    <property type="protein sequence ID" value="TFJ26519.1"/>
    <property type="molecule type" value="Genomic_DNA"/>
</dbReference>
<evidence type="ECO:0000256" key="2">
    <source>
        <dbReference type="SAM" id="Phobius"/>
    </source>
</evidence>
<evidence type="ECO:0000256" key="1">
    <source>
        <dbReference type="SAM" id="MobiDB-lite"/>
    </source>
</evidence>
<feature type="domain" description="WxL Interacting Protein host binding" evidence="5">
    <location>
        <begin position="168"/>
        <end position="303"/>
    </location>
</feature>
<organism evidence="6 7">
    <name type="scientific">Carnobacterium divergens</name>
    <name type="common">Lactobacillus divergens</name>
    <dbReference type="NCBI Taxonomy" id="2748"/>
    <lineage>
        <taxon>Bacteria</taxon>
        <taxon>Bacillati</taxon>
        <taxon>Bacillota</taxon>
        <taxon>Bacilli</taxon>
        <taxon>Lactobacillales</taxon>
        <taxon>Carnobacteriaceae</taxon>
        <taxon>Carnobacterium</taxon>
    </lineage>
</organism>
<dbReference type="Pfam" id="PF06030">
    <property type="entry name" value="WxLIP_PGBD"/>
    <property type="match status" value="1"/>
</dbReference>
<evidence type="ECO:0000256" key="3">
    <source>
        <dbReference type="SAM" id="SignalP"/>
    </source>
</evidence>
<dbReference type="Pfam" id="PF11797">
    <property type="entry name" value="WxLIP_HBD"/>
    <property type="match status" value="1"/>
</dbReference>
<evidence type="ECO:0000313" key="6">
    <source>
        <dbReference type="EMBL" id="TFJ26519.1"/>
    </source>
</evidence>
<dbReference type="InterPro" id="IPR010317">
    <property type="entry name" value="WxLIP_PGBD"/>
</dbReference>
<evidence type="ECO:0000259" key="5">
    <source>
        <dbReference type="Pfam" id="PF11797"/>
    </source>
</evidence>
<keyword evidence="3" id="KW-0732">Signal</keyword>
<name>A0A7Z8CYK2_CARDV</name>
<gene>
    <name evidence="6" type="ORF">CKN69_07105</name>
</gene>
<keyword evidence="2" id="KW-1133">Transmembrane helix</keyword>
<dbReference type="Proteomes" id="UP000297938">
    <property type="component" value="Unassembled WGS sequence"/>
</dbReference>
<feature type="signal peptide" evidence="3">
    <location>
        <begin position="1"/>
        <end position="23"/>
    </location>
</feature>
<sequence length="372" mass="41829">MTKQKISLIFLSLCLLLSALSQAPMIGKASELNFAVESIIPDNQRDKTKTFFDLRVAPKSEQVVELKLRNDTTKDVTVEPSVNSATTNLNGVVEYGATKAKKDSTLPIDLKEIVSVASEVTIPANQEIKLPITIKMPDRTFDGILAGGITIKEKETSKNDGNTSSDTQGLAIQNKYAYVVALLLNQNDQAVEAKLELNEVVPSQVNARNVINANLHNVKSEYINNLDVEATITKKNESTPLYTSSKKNMQMAPNSNFNYPISLNGDKLKAGKYTLKLEAQAKEGKWSFTKDFTISETDAKKYNSQDVSIKKDWTWVYILVGILLLLIALFLIFFIIRRNRKKQEERRRQEAARNRKNVRRKKRPTSDSRSKK</sequence>
<evidence type="ECO:0000313" key="7">
    <source>
        <dbReference type="Proteomes" id="UP000297938"/>
    </source>
</evidence>
<dbReference type="RefSeq" id="WP_135026051.1">
    <property type="nucleotide sequence ID" value="NZ_JBFUWK010000004.1"/>
</dbReference>
<proteinExistence type="predicted"/>
<feature type="transmembrane region" description="Helical" evidence="2">
    <location>
        <begin position="313"/>
        <end position="336"/>
    </location>
</feature>
<protein>
    <submittedName>
        <fullName evidence="6">Cell wall anchor protein</fullName>
    </submittedName>
</protein>
<accession>A0A7Z8CYK2</accession>
<feature type="compositionally biased region" description="Basic and acidic residues" evidence="1">
    <location>
        <begin position="343"/>
        <end position="353"/>
    </location>
</feature>
<feature type="compositionally biased region" description="Basic residues" evidence="1">
    <location>
        <begin position="354"/>
        <end position="363"/>
    </location>
</feature>
<keyword evidence="2" id="KW-0472">Membrane</keyword>
<evidence type="ECO:0000259" key="4">
    <source>
        <dbReference type="Pfam" id="PF06030"/>
    </source>
</evidence>
<feature type="chain" id="PRO_5038361829" evidence="3">
    <location>
        <begin position="24"/>
        <end position="372"/>
    </location>
</feature>